<comment type="caution">
    <text evidence="8">The sequence shown here is derived from an EMBL/GenBank/DDBJ whole genome shotgun (WGS) entry which is preliminary data.</text>
</comment>
<evidence type="ECO:0000256" key="1">
    <source>
        <dbReference type="ARBA" id="ARBA00004141"/>
    </source>
</evidence>
<keyword evidence="3 6" id="KW-0812">Transmembrane</keyword>
<feature type="transmembrane region" description="Helical" evidence="6">
    <location>
        <begin position="269"/>
        <end position="287"/>
    </location>
</feature>
<evidence type="ECO:0000256" key="4">
    <source>
        <dbReference type="ARBA" id="ARBA00022989"/>
    </source>
</evidence>
<comment type="similarity">
    <text evidence="2">Belongs to the drug/metabolite transporter (DMT) superfamily. 10 TMS drug/metabolite exporter (DME) (TC 2.A.7.3) family.</text>
</comment>
<dbReference type="PANTHER" id="PTHR22911:SF6">
    <property type="entry name" value="SOLUTE CARRIER FAMILY 35 MEMBER G1"/>
    <property type="match status" value="1"/>
</dbReference>
<evidence type="ECO:0000256" key="2">
    <source>
        <dbReference type="ARBA" id="ARBA00009853"/>
    </source>
</evidence>
<feature type="transmembrane region" description="Helical" evidence="6">
    <location>
        <begin position="213"/>
        <end position="231"/>
    </location>
</feature>
<gene>
    <name evidence="8" type="ORF">FHS31_000217</name>
</gene>
<accession>A0ABX0TPU0</accession>
<proteinExistence type="inferred from homology"/>
<feature type="transmembrane region" description="Helical" evidence="6">
    <location>
        <begin position="156"/>
        <end position="175"/>
    </location>
</feature>
<dbReference type="Pfam" id="PF00892">
    <property type="entry name" value="EamA"/>
    <property type="match status" value="2"/>
</dbReference>
<keyword evidence="5 6" id="KW-0472">Membrane</keyword>
<name>A0ABX0TPU0_9SPHN</name>
<sequence>MLAAPPPAERPLLGVALRCLTATSFAVMGAFMKYASDRGATVDDLIFYRSVGALPVVVGWALLHGGAAAVRTRQPLKHLTRCCIGLVSMVAAFGALALLPIATAVSLSYSSAISATVLSALVLREEVGSRRWIAVVVGFLGVLLVTRPGGGHVSTFGVIIALFASLGQAAVAITLRQIGKTESPSAIVFWFTLFTTAAAAAALPWLGVRHGPGLTMILLSGGVLGGIGQLASTASVRFAPVAVVVPFDYLQIIWATLIGWFLFATPPTATMLAGAALIAASGIYTAYRERQRGLIPAEAAMVPEP</sequence>
<dbReference type="PANTHER" id="PTHR22911">
    <property type="entry name" value="ACYL-MALONYL CONDENSING ENZYME-RELATED"/>
    <property type="match status" value="1"/>
</dbReference>
<evidence type="ECO:0000313" key="8">
    <source>
        <dbReference type="EMBL" id="NIJ06635.1"/>
    </source>
</evidence>
<evidence type="ECO:0000259" key="7">
    <source>
        <dbReference type="Pfam" id="PF00892"/>
    </source>
</evidence>
<feature type="transmembrane region" description="Helical" evidence="6">
    <location>
        <begin position="12"/>
        <end position="34"/>
    </location>
</feature>
<keyword evidence="9" id="KW-1185">Reference proteome</keyword>
<keyword evidence="4 6" id="KW-1133">Transmembrane helix</keyword>
<evidence type="ECO:0000313" key="9">
    <source>
        <dbReference type="Proteomes" id="UP000727456"/>
    </source>
</evidence>
<dbReference type="InterPro" id="IPR000620">
    <property type="entry name" value="EamA_dom"/>
</dbReference>
<feature type="transmembrane region" description="Helical" evidence="6">
    <location>
        <begin position="238"/>
        <end position="263"/>
    </location>
</feature>
<evidence type="ECO:0000256" key="5">
    <source>
        <dbReference type="ARBA" id="ARBA00023136"/>
    </source>
</evidence>
<dbReference type="RefSeq" id="WP_167071198.1">
    <property type="nucleotide sequence ID" value="NZ_JAAOZC010000001.1"/>
</dbReference>
<organism evidence="8 9">
    <name type="scientific">Sphingomonas vulcanisoli</name>
    <dbReference type="NCBI Taxonomy" id="1658060"/>
    <lineage>
        <taxon>Bacteria</taxon>
        <taxon>Pseudomonadati</taxon>
        <taxon>Pseudomonadota</taxon>
        <taxon>Alphaproteobacteria</taxon>
        <taxon>Sphingomonadales</taxon>
        <taxon>Sphingomonadaceae</taxon>
        <taxon>Sphingomonas</taxon>
    </lineage>
</organism>
<feature type="domain" description="EamA" evidence="7">
    <location>
        <begin position="13"/>
        <end position="146"/>
    </location>
</feature>
<protein>
    <submittedName>
        <fullName evidence="8">Drug/metabolite transporter (DMT)-like permease</fullName>
    </submittedName>
</protein>
<feature type="transmembrane region" description="Helical" evidence="6">
    <location>
        <begin position="187"/>
        <end position="207"/>
    </location>
</feature>
<dbReference type="Proteomes" id="UP000727456">
    <property type="component" value="Unassembled WGS sequence"/>
</dbReference>
<feature type="domain" description="EamA" evidence="7">
    <location>
        <begin position="156"/>
        <end position="281"/>
    </location>
</feature>
<reference evidence="8 9" key="1">
    <citation type="submission" date="2020-03" db="EMBL/GenBank/DDBJ databases">
        <title>Genomic Encyclopedia of Type Strains, Phase III (KMG-III): the genomes of soil and plant-associated and newly described type strains.</title>
        <authorList>
            <person name="Whitman W."/>
        </authorList>
    </citation>
    <scope>NUCLEOTIDE SEQUENCE [LARGE SCALE GENOMIC DNA]</scope>
    <source>
        <strain evidence="8 9">CECT 8804</strain>
    </source>
</reference>
<evidence type="ECO:0000256" key="6">
    <source>
        <dbReference type="SAM" id="Phobius"/>
    </source>
</evidence>
<dbReference type="InterPro" id="IPR037185">
    <property type="entry name" value="EmrE-like"/>
</dbReference>
<dbReference type="SUPFAM" id="SSF103481">
    <property type="entry name" value="Multidrug resistance efflux transporter EmrE"/>
    <property type="match status" value="2"/>
</dbReference>
<comment type="subcellular location">
    <subcellularLocation>
        <location evidence="1">Membrane</location>
        <topology evidence="1">Multi-pass membrane protein</topology>
    </subcellularLocation>
</comment>
<feature type="transmembrane region" description="Helical" evidence="6">
    <location>
        <begin position="82"/>
        <end position="101"/>
    </location>
</feature>
<evidence type="ECO:0000256" key="3">
    <source>
        <dbReference type="ARBA" id="ARBA00022692"/>
    </source>
</evidence>
<dbReference type="EMBL" id="JAAOZC010000001">
    <property type="protein sequence ID" value="NIJ06635.1"/>
    <property type="molecule type" value="Genomic_DNA"/>
</dbReference>
<feature type="transmembrane region" description="Helical" evidence="6">
    <location>
        <begin position="46"/>
        <end position="70"/>
    </location>
</feature>